<evidence type="ECO:0000256" key="1">
    <source>
        <dbReference type="SAM" id="Phobius"/>
    </source>
</evidence>
<keyword evidence="1" id="KW-0812">Transmembrane</keyword>
<sequence>MIYIVIPILLIISINPLSYAKYNWDKKNKFAAFGCVLLTVIMFILPLYVIITR</sequence>
<dbReference type="AlphaFoldDB" id="A0A0P8X1W8"/>
<keyword evidence="1" id="KW-1133">Transmembrane helix</keyword>
<protein>
    <recommendedName>
        <fullName evidence="4">DUF1648 domain-containing protein</fullName>
    </recommendedName>
</protein>
<name>A0A0P8X1W8_9CLOT</name>
<reference evidence="2 3" key="1">
    <citation type="submission" date="2015-09" db="EMBL/GenBank/DDBJ databases">
        <title>Genome sequence of Oxobacter pfennigii DSM 3222.</title>
        <authorList>
            <person name="Poehlein A."/>
            <person name="Bengelsdorf F.R."/>
            <person name="Schiel-Bengelsdorf B."/>
            <person name="Duerre P."/>
            <person name="Daniel R."/>
        </authorList>
    </citation>
    <scope>NUCLEOTIDE SEQUENCE [LARGE SCALE GENOMIC DNA]</scope>
    <source>
        <strain evidence="2 3">DSM 3222</strain>
    </source>
</reference>
<proteinExistence type="predicted"/>
<evidence type="ECO:0000313" key="2">
    <source>
        <dbReference type="EMBL" id="KPU44804.1"/>
    </source>
</evidence>
<dbReference type="STRING" id="36849.OXPF_18900"/>
<gene>
    <name evidence="2" type="ORF">OXPF_18900</name>
</gene>
<keyword evidence="1" id="KW-0472">Membrane</keyword>
<dbReference type="RefSeq" id="WP_160317188.1">
    <property type="nucleotide sequence ID" value="NZ_LKET01000029.1"/>
</dbReference>
<comment type="caution">
    <text evidence="2">The sequence shown here is derived from an EMBL/GenBank/DDBJ whole genome shotgun (WGS) entry which is preliminary data.</text>
</comment>
<organism evidence="2 3">
    <name type="scientific">Oxobacter pfennigii</name>
    <dbReference type="NCBI Taxonomy" id="36849"/>
    <lineage>
        <taxon>Bacteria</taxon>
        <taxon>Bacillati</taxon>
        <taxon>Bacillota</taxon>
        <taxon>Clostridia</taxon>
        <taxon>Eubacteriales</taxon>
        <taxon>Clostridiaceae</taxon>
        <taxon>Oxobacter</taxon>
    </lineage>
</organism>
<dbReference type="Proteomes" id="UP000050326">
    <property type="component" value="Unassembled WGS sequence"/>
</dbReference>
<evidence type="ECO:0008006" key="4">
    <source>
        <dbReference type="Google" id="ProtNLM"/>
    </source>
</evidence>
<evidence type="ECO:0000313" key="3">
    <source>
        <dbReference type="Proteomes" id="UP000050326"/>
    </source>
</evidence>
<keyword evidence="3" id="KW-1185">Reference proteome</keyword>
<feature type="transmembrane region" description="Helical" evidence="1">
    <location>
        <begin position="30"/>
        <end position="51"/>
    </location>
</feature>
<dbReference type="EMBL" id="LKET01000029">
    <property type="protein sequence ID" value="KPU44804.1"/>
    <property type="molecule type" value="Genomic_DNA"/>
</dbReference>
<accession>A0A0P8X1W8</accession>